<dbReference type="InterPro" id="IPR009057">
    <property type="entry name" value="Homeodomain-like_sf"/>
</dbReference>
<dbReference type="InterPro" id="IPR029062">
    <property type="entry name" value="Class_I_gatase-like"/>
</dbReference>
<dbReference type="InterPro" id="IPR052158">
    <property type="entry name" value="INH-QAR"/>
</dbReference>
<dbReference type="PROSITE" id="PS01124">
    <property type="entry name" value="HTH_ARAC_FAMILY_2"/>
    <property type="match status" value="1"/>
</dbReference>
<dbReference type="RefSeq" id="WP_377301506.1">
    <property type="nucleotide sequence ID" value="NZ_CP180191.1"/>
</dbReference>
<reference evidence="5" key="1">
    <citation type="journal article" date="2019" name="Int. J. Syst. Evol. Microbiol.">
        <title>The Global Catalogue of Microorganisms (GCM) 10K type strain sequencing project: providing services to taxonomists for standard genome sequencing and annotation.</title>
        <authorList>
            <consortium name="The Broad Institute Genomics Platform"/>
            <consortium name="The Broad Institute Genome Sequencing Center for Infectious Disease"/>
            <person name="Wu L."/>
            <person name="Ma J."/>
        </authorList>
    </citation>
    <scope>NUCLEOTIDE SEQUENCE [LARGE SCALE GENOMIC DNA]</scope>
    <source>
        <strain evidence="5">KCTC 52168</strain>
    </source>
</reference>
<dbReference type="Gene3D" id="1.10.10.60">
    <property type="entry name" value="Homeodomain-like"/>
    <property type="match status" value="1"/>
</dbReference>
<evidence type="ECO:0000256" key="1">
    <source>
        <dbReference type="ARBA" id="ARBA00023015"/>
    </source>
</evidence>
<organism evidence="4 5">
    <name type="scientific">Piscinibacterium candidicorallinum</name>
    <dbReference type="NCBI Taxonomy" id="1793872"/>
    <lineage>
        <taxon>Bacteria</taxon>
        <taxon>Pseudomonadati</taxon>
        <taxon>Pseudomonadota</taxon>
        <taxon>Betaproteobacteria</taxon>
        <taxon>Burkholderiales</taxon>
        <taxon>Piscinibacterium</taxon>
    </lineage>
</organism>
<dbReference type="Pfam" id="PF12833">
    <property type="entry name" value="HTH_18"/>
    <property type="match status" value="1"/>
</dbReference>
<accession>A0ABV7GZ20</accession>
<comment type="caution">
    <text evidence="4">The sequence shown here is derived from an EMBL/GenBank/DDBJ whole genome shotgun (WGS) entry which is preliminary data.</text>
</comment>
<evidence type="ECO:0000313" key="4">
    <source>
        <dbReference type="EMBL" id="MFC3146914.1"/>
    </source>
</evidence>
<dbReference type="Gene3D" id="3.40.50.880">
    <property type="match status" value="1"/>
</dbReference>
<evidence type="ECO:0000313" key="5">
    <source>
        <dbReference type="Proteomes" id="UP001595556"/>
    </source>
</evidence>
<dbReference type="SUPFAM" id="SSF46689">
    <property type="entry name" value="Homeodomain-like"/>
    <property type="match status" value="1"/>
</dbReference>
<proteinExistence type="predicted"/>
<keyword evidence="2" id="KW-0804">Transcription</keyword>
<keyword evidence="1" id="KW-0805">Transcription regulation</keyword>
<dbReference type="InterPro" id="IPR018060">
    <property type="entry name" value="HTH_AraC"/>
</dbReference>
<sequence length="337" mass="35099">MPAAAPATPVWLVATPGVLLLDLAGMAEPLRLANRFSGGKAFELQIAGPAAAVQSSLPVQLAGLSALPAQLGGSRDNPAWVVLSGATAQSDVPASQRNAAEGATVDWLKTVVAPALSARTARLWTVCSGALLAARAGLLNGRQCTTHHELIDQLKKNHPAAEVQDNRIFVMDGPVATSAGVTSGVDLALAAIGERCGQAVASQVARDMVVYWRRAGGDPQLSPLLDHRNHLHPAVHRAQDAILADPTADWSVESMAAAAHVSSRHLRRLFQDNAGLNPLAYVHSVRVGLAKQALAAGASVEEAARQAGFGSAQQMRRAWKGMEDSLPRAAKAAAKRG</sequence>
<dbReference type="PANTHER" id="PTHR43130">
    <property type="entry name" value="ARAC-FAMILY TRANSCRIPTIONAL REGULATOR"/>
    <property type="match status" value="1"/>
</dbReference>
<dbReference type="EMBL" id="JBHRTI010000003">
    <property type="protein sequence ID" value="MFC3146914.1"/>
    <property type="molecule type" value="Genomic_DNA"/>
</dbReference>
<protein>
    <submittedName>
        <fullName evidence="4">GlxA family transcriptional regulator</fullName>
    </submittedName>
</protein>
<dbReference type="Proteomes" id="UP001595556">
    <property type="component" value="Unassembled WGS sequence"/>
</dbReference>
<evidence type="ECO:0000259" key="3">
    <source>
        <dbReference type="PROSITE" id="PS01124"/>
    </source>
</evidence>
<dbReference type="Pfam" id="PF01965">
    <property type="entry name" value="DJ-1_PfpI"/>
    <property type="match status" value="1"/>
</dbReference>
<dbReference type="SUPFAM" id="SSF52317">
    <property type="entry name" value="Class I glutamine amidotransferase-like"/>
    <property type="match status" value="1"/>
</dbReference>
<name>A0ABV7GZ20_9BURK</name>
<dbReference type="PANTHER" id="PTHR43130:SF3">
    <property type="entry name" value="HTH-TYPE TRANSCRIPTIONAL REGULATOR RV1931C"/>
    <property type="match status" value="1"/>
</dbReference>
<dbReference type="SMART" id="SM00342">
    <property type="entry name" value="HTH_ARAC"/>
    <property type="match status" value="1"/>
</dbReference>
<keyword evidence="5" id="KW-1185">Reference proteome</keyword>
<evidence type="ECO:0000256" key="2">
    <source>
        <dbReference type="ARBA" id="ARBA00023163"/>
    </source>
</evidence>
<dbReference type="InterPro" id="IPR002818">
    <property type="entry name" value="DJ-1/PfpI"/>
</dbReference>
<gene>
    <name evidence="4" type="ORF">ACFOEN_04565</name>
</gene>
<feature type="domain" description="HTH araC/xylS-type" evidence="3">
    <location>
        <begin position="236"/>
        <end position="333"/>
    </location>
</feature>